<proteinExistence type="predicted"/>
<dbReference type="Proteomes" id="UP000314294">
    <property type="component" value="Unassembled WGS sequence"/>
</dbReference>
<keyword evidence="2" id="KW-1185">Reference proteome</keyword>
<organism evidence="1 2">
    <name type="scientific">Liparis tanakae</name>
    <name type="common">Tanaka's snailfish</name>
    <dbReference type="NCBI Taxonomy" id="230148"/>
    <lineage>
        <taxon>Eukaryota</taxon>
        <taxon>Metazoa</taxon>
        <taxon>Chordata</taxon>
        <taxon>Craniata</taxon>
        <taxon>Vertebrata</taxon>
        <taxon>Euteleostomi</taxon>
        <taxon>Actinopterygii</taxon>
        <taxon>Neopterygii</taxon>
        <taxon>Teleostei</taxon>
        <taxon>Neoteleostei</taxon>
        <taxon>Acanthomorphata</taxon>
        <taxon>Eupercaria</taxon>
        <taxon>Perciformes</taxon>
        <taxon>Cottioidei</taxon>
        <taxon>Cottales</taxon>
        <taxon>Liparidae</taxon>
        <taxon>Liparis</taxon>
    </lineage>
</organism>
<comment type="caution">
    <text evidence="1">The sequence shown here is derived from an EMBL/GenBank/DDBJ whole genome shotgun (WGS) entry which is preliminary data.</text>
</comment>
<evidence type="ECO:0000313" key="1">
    <source>
        <dbReference type="EMBL" id="TNN25285.1"/>
    </source>
</evidence>
<sequence>MYKHVRIHTIYANFLSVECREIKREHEMVTQQGARPPAGLRDRPHRPAAVASLAALRDLRRDRLPDVKLRFFEQLLFASLLVR</sequence>
<dbReference type="AlphaFoldDB" id="A0A4Z2E942"/>
<reference evidence="1 2" key="1">
    <citation type="submission" date="2019-03" db="EMBL/GenBank/DDBJ databases">
        <title>First draft genome of Liparis tanakae, snailfish: a comprehensive survey of snailfish specific genes.</title>
        <authorList>
            <person name="Kim W."/>
            <person name="Song I."/>
            <person name="Jeong J.-H."/>
            <person name="Kim D."/>
            <person name="Kim S."/>
            <person name="Ryu S."/>
            <person name="Song J.Y."/>
            <person name="Lee S.K."/>
        </authorList>
    </citation>
    <scope>NUCLEOTIDE SEQUENCE [LARGE SCALE GENOMIC DNA]</scope>
    <source>
        <tissue evidence="1">Muscle</tissue>
    </source>
</reference>
<evidence type="ECO:0000313" key="2">
    <source>
        <dbReference type="Proteomes" id="UP000314294"/>
    </source>
</evidence>
<name>A0A4Z2E942_9TELE</name>
<gene>
    <name evidence="1" type="ORF">EYF80_064587</name>
</gene>
<accession>A0A4Z2E942</accession>
<dbReference type="EMBL" id="SRLO01012941">
    <property type="protein sequence ID" value="TNN25285.1"/>
    <property type="molecule type" value="Genomic_DNA"/>
</dbReference>
<protein>
    <submittedName>
        <fullName evidence="1">Uncharacterized protein</fullName>
    </submittedName>
</protein>